<comment type="subunit">
    <text evidence="3">Homodimer.</text>
</comment>
<dbReference type="EC" id="6.1.1.15" evidence="4"/>
<evidence type="ECO:0000256" key="5">
    <source>
        <dbReference type="ARBA" id="ARBA00022490"/>
    </source>
</evidence>
<dbReference type="STRING" id="913774.A0A0C3CSS0"/>
<dbReference type="InterPro" id="IPR004154">
    <property type="entry name" value="Anticodon-bd"/>
</dbReference>
<dbReference type="PROSITE" id="PS50862">
    <property type="entry name" value="AA_TRNA_LIGASE_II"/>
    <property type="match status" value="1"/>
</dbReference>
<evidence type="ECO:0000256" key="9">
    <source>
        <dbReference type="ARBA" id="ARBA00022917"/>
    </source>
</evidence>
<dbReference type="FunCoup" id="A0A0C3CSS0">
    <property type="interactions" value="406"/>
</dbReference>
<comment type="subcellular location">
    <subcellularLocation>
        <location evidence="1">Cytoplasm</location>
    </subcellularLocation>
</comment>
<comment type="catalytic activity">
    <reaction evidence="12">
        <text>tRNA(Pro) + L-proline + ATP = L-prolyl-tRNA(Pro) + AMP + diphosphate</text>
        <dbReference type="Rhea" id="RHEA:14305"/>
        <dbReference type="Rhea" id="RHEA-COMP:9700"/>
        <dbReference type="Rhea" id="RHEA-COMP:9702"/>
        <dbReference type="ChEBI" id="CHEBI:30616"/>
        <dbReference type="ChEBI" id="CHEBI:33019"/>
        <dbReference type="ChEBI" id="CHEBI:60039"/>
        <dbReference type="ChEBI" id="CHEBI:78442"/>
        <dbReference type="ChEBI" id="CHEBI:78532"/>
        <dbReference type="ChEBI" id="CHEBI:456215"/>
        <dbReference type="EC" id="6.1.1.15"/>
    </reaction>
</comment>
<dbReference type="Pfam" id="PF00587">
    <property type="entry name" value="tRNA-synt_2b"/>
    <property type="match status" value="1"/>
</dbReference>
<evidence type="ECO:0000256" key="3">
    <source>
        <dbReference type="ARBA" id="ARBA00011738"/>
    </source>
</evidence>
<evidence type="ECO:0000259" key="13">
    <source>
        <dbReference type="PROSITE" id="PS50862"/>
    </source>
</evidence>
<dbReference type="HOGENOM" id="CLU_016739_2_2_1"/>
<name>A0A0C3CSS0_OIDMZ</name>
<dbReference type="InterPro" id="IPR002316">
    <property type="entry name" value="Pro-tRNA-ligase_IIa"/>
</dbReference>
<keyword evidence="8" id="KW-0067">ATP-binding</keyword>
<dbReference type="GO" id="GO:0005524">
    <property type="term" value="F:ATP binding"/>
    <property type="evidence" value="ECO:0007669"/>
    <property type="project" value="UniProtKB-KW"/>
</dbReference>
<dbReference type="SUPFAM" id="SSF55681">
    <property type="entry name" value="Class II aaRS and biotin synthetases"/>
    <property type="match status" value="1"/>
</dbReference>
<dbReference type="CDD" id="cd00861">
    <property type="entry name" value="ProRS_anticodon_short"/>
    <property type="match status" value="1"/>
</dbReference>
<dbReference type="EMBL" id="KN832875">
    <property type="protein sequence ID" value="KIN02064.1"/>
    <property type="molecule type" value="Genomic_DNA"/>
</dbReference>
<dbReference type="InterPro" id="IPR045864">
    <property type="entry name" value="aa-tRNA-synth_II/BPL/LPL"/>
</dbReference>
<evidence type="ECO:0000256" key="10">
    <source>
        <dbReference type="ARBA" id="ARBA00023146"/>
    </source>
</evidence>
<reference evidence="15" key="2">
    <citation type="submission" date="2015-01" db="EMBL/GenBank/DDBJ databases">
        <title>Evolutionary Origins and Diversification of the Mycorrhizal Mutualists.</title>
        <authorList>
            <consortium name="DOE Joint Genome Institute"/>
            <consortium name="Mycorrhizal Genomics Consortium"/>
            <person name="Kohler A."/>
            <person name="Kuo A."/>
            <person name="Nagy L.G."/>
            <person name="Floudas D."/>
            <person name="Copeland A."/>
            <person name="Barry K.W."/>
            <person name="Cichocki N."/>
            <person name="Veneault-Fourrey C."/>
            <person name="LaButti K."/>
            <person name="Lindquist E.A."/>
            <person name="Lipzen A."/>
            <person name="Lundell T."/>
            <person name="Morin E."/>
            <person name="Murat C."/>
            <person name="Riley R."/>
            <person name="Ohm R."/>
            <person name="Sun H."/>
            <person name="Tunlid A."/>
            <person name="Henrissat B."/>
            <person name="Grigoriev I.V."/>
            <person name="Hibbett D.S."/>
            <person name="Martin F."/>
        </authorList>
    </citation>
    <scope>NUCLEOTIDE SEQUENCE [LARGE SCALE GENOMIC DNA]</scope>
    <source>
        <strain evidence="15">Zn</strain>
    </source>
</reference>
<evidence type="ECO:0000256" key="2">
    <source>
        <dbReference type="ARBA" id="ARBA00008226"/>
    </source>
</evidence>
<evidence type="ECO:0000256" key="12">
    <source>
        <dbReference type="ARBA" id="ARBA00047671"/>
    </source>
</evidence>
<dbReference type="Pfam" id="PF03129">
    <property type="entry name" value="HGTP_anticodon"/>
    <property type="match status" value="1"/>
</dbReference>
<dbReference type="PANTHER" id="PTHR42753">
    <property type="entry name" value="MITOCHONDRIAL RIBOSOME PROTEIN L39/PROLYL-TRNA LIGASE FAMILY MEMBER"/>
    <property type="match status" value="1"/>
</dbReference>
<proteinExistence type="inferred from homology"/>
<sequence length="574" mass="64816">MTASSTDAHSTLIRAGFIRSAHSGLYHMLPLGRRVQDKLEALIDTHMSSLVGASKVALSSISSEELWTKSGRLNRVGSEIFRFKDRKDVGYLLSPTHEEEITNLVLNSTKSYRDLPLRLYQISRKYRDELRPRQGLLRSREFIMKDLYTFDYNIASALETYRQVRQVYADIFDELKMPYLVADADSGDMGGNLSHEFHFPTPNGEDNIISCTSCDYVANEELAENVAPTTNESGKMMSDSRTVLQPKVWRGVSRDRNTLVNVWYPPSSSSSDRAEINLHAVKSALPDFDASVEDPLAFWAQSSSAVAQNKSLQIVNLIDHRLSRLLRQEIELQSPQLAFWPKQLNDPPSGIAMEALSRDLITQRPLDLLRIKDGDPCARCASGTLRVQKAIEMGHTFYLGTRYSDPLNATVTVPRHLLQDADLDSNTTIEHEDLTLEQKVPMQMGCYGIGISRMIAAVADNLADEKGLNWPRVMAPFEVVVVPARGLDDAACEVYDVLSSHHQPRLDIVLDDRAESFPWKMRDADLVGYPVIIVAGRRWKDERVCEVQCRRLNVREERHLDQLPAFVESLLNKL</sequence>
<keyword evidence="5" id="KW-0963">Cytoplasm</keyword>
<reference evidence="14 15" key="1">
    <citation type="submission" date="2014-04" db="EMBL/GenBank/DDBJ databases">
        <authorList>
            <consortium name="DOE Joint Genome Institute"/>
            <person name="Kuo A."/>
            <person name="Martino E."/>
            <person name="Perotto S."/>
            <person name="Kohler A."/>
            <person name="Nagy L.G."/>
            <person name="Floudas D."/>
            <person name="Copeland A."/>
            <person name="Barry K.W."/>
            <person name="Cichocki N."/>
            <person name="Veneault-Fourrey C."/>
            <person name="LaButti K."/>
            <person name="Lindquist E.A."/>
            <person name="Lipzen A."/>
            <person name="Lundell T."/>
            <person name="Morin E."/>
            <person name="Murat C."/>
            <person name="Sun H."/>
            <person name="Tunlid A."/>
            <person name="Henrissat B."/>
            <person name="Grigoriev I.V."/>
            <person name="Hibbett D.S."/>
            <person name="Martin F."/>
            <person name="Nordberg H.P."/>
            <person name="Cantor M.N."/>
            <person name="Hua S.X."/>
        </authorList>
    </citation>
    <scope>NUCLEOTIDE SEQUENCE [LARGE SCALE GENOMIC DNA]</scope>
    <source>
        <strain evidence="14 15">Zn</strain>
    </source>
</reference>
<evidence type="ECO:0000313" key="15">
    <source>
        <dbReference type="Proteomes" id="UP000054321"/>
    </source>
</evidence>
<feature type="domain" description="Aminoacyl-transfer RNA synthetases class-II family profile" evidence="13">
    <location>
        <begin position="32"/>
        <end position="476"/>
    </location>
</feature>
<dbReference type="InterPro" id="IPR002314">
    <property type="entry name" value="aa-tRNA-synt_IIb"/>
</dbReference>
<dbReference type="PANTHER" id="PTHR42753:SF2">
    <property type="entry name" value="PROLINE--TRNA LIGASE"/>
    <property type="match status" value="1"/>
</dbReference>
<evidence type="ECO:0000256" key="1">
    <source>
        <dbReference type="ARBA" id="ARBA00004496"/>
    </source>
</evidence>
<evidence type="ECO:0000313" key="14">
    <source>
        <dbReference type="EMBL" id="KIN02064.1"/>
    </source>
</evidence>
<dbReference type="InterPro" id="IPR050062">
    <property type="entry name" value="Pro-tRNA_synthetase"/>
</dbReference>
<dbReference type="InParanoid" id="A0A0C3CSS0"/>
<dbReference type="FunFam" id="3.30.930.10:FF:000066">
    <property type="entry name" value="Proline--tRNA ligase"/>
    <property type="match status" value="1"/>
</dbReference>
<keyword evidence="10" id="KW-0030">Aminoacyl-tRNA synthetase</keyword>
<evidence type="ECO:0000256" key="6">
    <source>
        <dbReference type="ARBA" id="ARBA00022598"/>
    </source>
</evidence>
<keyword evidence="9" id="KW-0648">Protein biosynthesis</keyword>
<dbReference type="Proteomes" id="UP000054321">
    <property type="component" value="Unassembled WGS sequence"/>
</dbReference>
<accession>A0A0C3CSS0</accession>
<dbReference type="InterPro" id="IPR036621">
    <property type="entry name" value="Anticodon-bd_dom_sf"/>
</dbReference>
<dbReference type="Gene3D" id="3.30.930.10">
    <property type="entry name" value="Bira Bifunctional Protein, Domain 2"/>
    <property type="match status" value="2"/>
</dbReference>
<dbReference type="PRINTS" id="PR01046">
    <property type="entry name" value="TRNASYNTHPRO"/>
</dbReference>
<dbReference type="GO" id="GO:0006433">
    <property type="term" value="P:prolyl-tRNA aminoacylation"/>
    <property type="evidence" value="ECO:0007669"/>
    <property type="project" value="InterPro"/>
</dbReference>
<gene>
    <name evidence="14" type="ORF">OIDMADRAFT_196955</name>
</gene>
<protein>
    <recommendedName>
        <fullName evidence="4">proline--tRNA ligase</fullName>
        <ecNumber evidence="4">6.1.1.15</ecNumber>
    </recommendedName>
    <alternativeName>
        <fullName evidence="11">Prolyl-tRNA synthetase</fullName>
    </alternativeName>
</protein>
<dbReference type="SUPFAM" id="SSF52954">
    <property type="entry name" value="Class II aaRS ABD-related"/>
    <property type="match status" value="1"/>
</dbReference>
<evidence type="ECO:0000256" key="7">
    <source>
        <dbReference type="ARBA" id="ARBA00022741"/>
    </source>
</evidence>
<dbReference type="AlphaFoldDB" id="A0A0C3CSS0"/>
<evidence type="ECO:0000256" key="4">
    <source>
        <dbReference type="ARBA" id="ARBA00012831"/>
    </source>
</evidence>
<keyword evidence="6" id="KW-0436">Ligase</keyword>
<dbReference type="Gene3D" id="3.40.50.800">
    <property type="entry name" value="Anticodon-binding domain"/>
    <property type="match status" value="1"/>
</dbReference>
<dbReference type="GO" id="GO:0004827">
    <property type="term" value="F:proline-tRNA ligase activity"/>
    <property type="evidence" value="ECO:0007669"/>
    <property type="project" value="UniProtKB-EC"/>
</dbReference>
<dbReference type="InterPro" id="IPR044140">
    <property type="entry name" value="ProRS_anticodon_short"/>
</dbReference>
<dbReference type="GO" id="GO:0005739">
    <property type="term" value="C:mitochondrion"/>
    <property type="evidence" value="ECO:0007669"/>
    <property type="project" value="TreeGrafter"/>
</dbReference>
<organism evidence="14 15">
    <name type="scientific">Oidiodendron maius (strain Zn)</name>
    <dbReference type="NCBI Taxonomy" id="913774"/>
    <lineage>
        <taxon>Eukaryota</taxon>
        <taxon>Fungi</taxon>
        <taxon>Dikarya</taxon>
        <taxon>Ascomycota</taxon>
        <taxon>Pezizomycotina</taxon>
        <taxon>Leotiomycetes</taxon>
        <taxon>Leotiomycetes incertae sedis</taxon>
        <taxon>Myxotrichaceae</taxon>
        <taxon>Oidiodendron</taxon>
    </lineage>
</organism>
<dbReference type="OrthoDB" id="10267474at2759"/>
<evidence type="ECO:0000256" key="11">
    <source>
        <dbReference type="ARBA" id="ARBA00029731"/>
    </source>
</evidence>
<dbReference type="InterPro" id="IPR006195">
    <property type="entry name" value="aa-tRNA-synth_II"/>
</dbReference>
<keyword evidence="7" id="KW-0547">Nucleotide-binding</keyword>
<evidence type="ECO:0000256" key="8">
    <source>
        <dbReference type="ARBA" id="ARBA00022840"/>
    </source>
</evidence>
<keyword evidence="15" id="KW-1185">Reference proteome</keyword>
<comment type="similarity">
    <text evidence="2">Belongs to the class-II aminoacyl-tRNA synthetase family.</text>
</comment>